<feature type="region of interest" description="Disordered" evidence="1">
    <location>
        <begin position="304"/>
        <end position="396"/>
    </location>
</feature>
<feature type="signal peptide" evidence="3">
    <location>
        <begin position="1"/>
        <end position="23"/>
    </location>
</feature>
<evidence type="ECO:0000256" key="2">
    <source>
        <dbReference type="SAM" id="Phobius"/>
    </source>
</evidence>
<feature type="transmembrane region" description="Helical" evidence="2">
    <location>
        <begin position="273"/>
        <end position="294"/>
    </location>
</feature>
<dbReference type="EMBL" id="JALLPB020000064">
    <property type="protein sequence ID" value="KAL3822486.1"/>
    <property type="molecule type" value="Genomic_DNA"/>
</dbReference>
<organism evidence="4 5">
    <name type="scientific">Cyclostephanos tholiformis</name>
    <dbReference type="NCBI Taxonomy" id="382380"/>
    <lineage>
        <taxon>Eukaryota</taxon>
        <taxon>Sar</taxon>
        <taxon>Stramenopiles</taxon>
        <taxon>Ochrophyta</taxon>
        <taxon>Bacillariophyta</taxon>
        <taxon>Coscinodiscophyceae</taxon>
        <taxon>Thalassiosirophycidae</taxon>
        <taxon>Stephanodiscales</taxon>
        <taxon>Stephanodiscaceae</taxon>
        <taxon>Cyclostephanos</taxon>
    </lineage>
</organism>
<feature type="compositionally biased region" description="Basic and acidic residues" evidence="1">
    <location>
        <begin position="317"/>
        <end position="328"/>
    </location>
</feature>
<feature type="chain" id="PRO_5044859740" evidence="3">
    <location>
        <begin position="24"/>
        <end position="396"/>
    </location>
</feature>
<keyword evidence="2" id="KW-0472">Membrane</keyword>
<gene>
    <name evidence="4" type="ORF">ACHAXA_002504</name>
</gene>
<keyword evidence="2" id="KW-0812">Transmembrane</keyword>
<keyword evidence="5" id="KW-1185">Reference proteome</keyword>
<comment type="caution">
    <text evidence="4">The sequence shown here is derived from an EMBL/GenBank/DDBJ whole genome shotgun (WGS) entry which is preliminary data.</text>
</comment>
<keyword evidence="3" id="KW-0732">Signal</keyword>
<dbReference type="Proteomes" id="UP001530377">
    <property type="component" value="Unassembled WGS sequence"/>
</dbReference>
<protein>
    <submittedName>
        <fullName evidence="4">Uncharacterized protein</fullName>
    </submittedName>
</protein>
<sequence length="396" mass="43408">MSAGRRMRLAGTITASKLALTAAWGHSSGSSTSPAMYYPNEQYNWLYDSATIAMKVEGCVWATTDDNEDVGCMQDASGDGTTYWYQMAMCRRAQVAYSVYATDSSSATCNSNTFKGSYVTQDGLAEFAYLMGTYDQYSPISESIVGNLPMCEMGNNGYYLSVGCYTDGSFTIDTFSDQYCLKRVGTYSHLNDINNIFKNNFHSCYKIYSSKTDASLAYSTAGALISGSKSCTAVDTPMCQNTERITATSKSIGIASSTGHAFANFNVANRAKYLLGSLCLIGSFFMFLGILFTNRRKRRAMMYRKMRASRSRRSSSRRSESRGVESSRRSKSRTPGDSSRSRSKSQARTSGRSSSDKVRSSSDKVRSSSDKVRSSSDKVRSSSSKKVIDDEGGIFA</sequence>
<feature type="compositionally biased region" description="Basic residues" evidence="1">
    <location>
        <begin position="304"/>
        <end position="316"/>
    </location>
</feature>
<evidence type="ECO:0000256" key="3">
    <source>
        <dbReference type="SAM" id="SignalP"/>
    </source>
</evidence>
<evidence type="ECO:0000313" key="5">
    <source>
        <dbReference type="Proteomes" id="UP001530377"/>
    </source>
</evidence>
<evidence type="ECO:0000256" key="1">
    <source>
        <dbReference type="SAM" id="MobiDB-lite"/>
    </source>
</evidence>
<keyword evidence="2" id="KW-1133">Transmembrane helix</keyword>
<reference evidence="4 5" key="1">
    <citation type="submission" date="2024-10" db="EMBL/GenBank/DDBJ databases">
        <title>Updated reference genomes for cyclostephanoid diatoms.</title>
        <authorList>
            <person name="Roberts W.R."/>
            <person name="Alverson A.J."/>
        </authorList>
    </citation>
    <scope>NUCLEOTIDE SEQUENCE [LARGE SCALE GENOMIC DNA]</scope>
    <source>
        <strain evidence="4 5">AJA228-03</strain>
    </source>
</reference>
<feature type="compositionally biased region" description="Basic and acidic residues" evidence="1">
    <location>
        <begin position="354"/>
        <end position="380"/>
    </location>
</feature>
<proteinExistence type="predicted"/>
<evidence type="ECO:0000313" key="4">
    <source>
        <dbReference type="EMBL" id="KAL3822486.1"/>
    </source>
</evidence>
<dbReference type="AlphaFoldDB" id="A0ABD3SD57"/>
<name>A0ABD3SD57_9STRA</name>
<accession>A0ABD3SD57</accession>